<dbReference type="InterPro" id="IPR038718">
    <property type="entry name" value="SNF2-like_sf"/>
</dbReference>
<gene>
    <name evidence="7" type="ORF">DXC91_01745</name>
</gene>
<evidence type="ECO:0000313" key="8">
    <source>
        <dbReference type="Proteomes" id="UP000260874"/>
    </source>
</evidence>
<keyword evidence="1" id="KW-0547">Nucleotide-binding</keyword>
<dbReference type="SMART" id="SM00490">
    <property type="entry name" value="HELICc"/>
    <property type="match status" value="1"/>
</dbReference>
<dbReference type="InterPro" id="IPR000330">
    <property type="entry name" value="SNF2_N"/>
</dbReference>
<dbReference type="InterPro" id="IPR057342">
    <property type="entry name" value="DEXDc_RapA"/>
</dbReference>
<dbReference type="Gene3D" id="3.40.50.300">
    <property type="entry name" value="P-loop containing nucleotide triphosphate hydrolases"/>
    <property type="match status" value="1"/>
</dbReference>
<keyword evidence="4" id="KW-0067">ATP-binding</keyword>
<protein>
    <submittedName>
        <fullName evidence="7">ATP-dependent helicase</fullName>
    </submittedName>
</protein>
<reference evidence="7 8" key="1">
    <citation type="submission" date="2018-08" db="EMBL/GenBank/DDBJ databases">
        <title>A genome reference for cultivated species of the human gut microbiota.</title>
        <authorList>
            <person name="Zou Y."/>
            <person name="Xue W."/>
            <person name="Luo G."/>
        </authorList>
    </citation>
    <scope>NUCLEOTIDE SEQUENCE [LARGE SCALE GENOMIC DNA]</scope>
    <source>
        <strain evidence="7 8">TF09-22</strain>
    </source>
</reference>
<accession>A0A3E4Q7N5</accession>
<name>A0A3E4Q7N5_BACUN</name>
<dbReference type="GO" id="GO:0004386">
    <property type="term" value="F:helicase activity"/>
    <property type="evidence" value="ECO:0007669"/>
    <property type="project" value="UniProtKB-KW"/>
</dbReference>
<evidence type="ECO:0000256" key="4">
    <source>
        <dbReference type="ARBA" id="ARBA00022840"/>
    </source>
</evidence>
<dbReference type="CDD" id="cd18011">
    <property type="entry name" value="DEXDc_RapA"/>
    <property type="match status" value="1"/>
</dbReference>
<dbReference type="Gene3D" id="3.40.50.10810">
    <property type="entry name" value="Tandem AAA-ATPase domain"/>
    <property type="match status" value="1"/>
</dbReference>
<dbReference type="InterPro" id="IPR014001">
    <property type="entry name" value="Helicase_ATP-bd"/>
</dbReference>
<comment type="caution">
    <text evidence="7">The sequence shown here is derived from an EMBL/GenBank/DDBJ whole genome shotgun (WGS) entry which is preliminary data.</text>
</comment>
<dbReference type="GO" id="GO:0005524">
    <property type="term" value="F:ATP binding"/>
    <property type="evidence" value="ECO:0007669"/>
    <property type="project" value="UniProtKB-KW"/>
</dbReference>
<dbReference type="Pfam" id="PF00271">
    <property type="entry name" value="Helicase_C"/>
    <property type="match status" value="1"/>
</dbReference>
<evidence type="ECO:0000256" key="1">
    <source>
        <dbReference type="ARBA" id="ARBA00022741"/>
    </source>
</evidence>
<dbReference type="SUPFAM" id="SSF52540">
    <property type="entry name" value="P-loop containing nucleoside triphosphate hydrolases"/>
    <property type="match status" value="2"/>
</dbReference>
<dbReference type="CDD" id="cd18793">
    <property type="entry name" value="SF2_C_SNF"/>
    <property type="match status" value="1"/>
</dbReference>
<sequence length="932" mass="107759">MINYSPGQRITVRGEDFLITNVDRNYDGGHLLYAMGVSELVRNHSFIFDTDLDNNIEIVSPINAHLVSDEDPRWRKTRLLIETALRSNAYFSQKITVAQGGAFDVAEYQMTPTLKAFELPRPRLLIADGVGLGKTIEVGIFLAEMIRRGRGKRILVCALKSILAQFQEEIWNRFAIPLVRLDSLGVAKIQNEIPLNKNPFDYYDKTIISIDTLKNNGRFRAWLEKTHWDIIVIDECHKVANDSSLRGDLAQFLAQKCDSMILTSATPHNGSAESFANLMRMLEPISIPRNGEYTKEDILPYYVRRFKHDITDAHIRSQFQEREIRKIEVTLTDEEEQILSKEHTKFRSLKDEFKNDALFALTVFKSFMSSPIAALGTLEERCKKDDSEELSELTAQVRRLVKNYEDSRYDAFKKVLTELWNKNPKERIVIFTERIATMKYLEERIMREFKLNKEQVVRFDGSLLDTEQEEMVGNFAKEDSKIRVFISSDSGSQGVNLHYYCHIMFNYDIPWSLITLEQRNGRIDRYGQKQRPVIYYLVNKTNDEGLRSDFTIIDKLLHKEQEVHDILGDAMSVMELYKAQDEEKAIGDALMTGDTEVVEQTASRRRQRGGFKRADAVVSTPTVERLNDKIFEKRFSLYADDMSYYRDLFAELEATGSIHHGDVTMVEDATVPYVEVKNNEELRDVLYDIPREAFPADNIFRLTMDKAWLNRSIAESRKSTNSEWSKFLPLYDIHPIISYLLTKFTASLPKSQAMAVRNPELPQSMSYYLFYGSHGNGLGQNLVSKFFVVPLDKDGALRERPMSFYDFTQKYPIINKFMQGASEDDIKILQANLQNAIDEGLVKYMYEAQGKVSAEMEEQLKAYKHKLQIWADTANALFADDADITITRNNMYKKEKEEVQKITDQSSQFYQDLFSLDNAEPYMRLLAVFHNI</sequence>
<dbReference type="InterPro" id="IPR027417">
    <property type="entry name" value="P-loop_NTPase"/>
</dbReference>
<keyword evidence="2" id="KW-0378">Hydrolase</keyword>
<dbReference type="Pfam" id="PF00176">
    <property type="entry name" value="SNF2-rel_dom"/>
    <property type="match status" value="1"/>
</dbReference>
<evidence type="ECO:0000256" key="2">
    <source>
        <dbReference type="ARBA" id="ARBA00022801"/>
    </source>
</evidence>
<dbReference type="InterPro" id="IPR001650">
    <property type="entry name" value="Helicase_C-like"/>
</dbReference>
<dbReference type="PANTHER" id="PTHR45766:SF6">
    <property type="entry name" value="SWI_SNF-RELATED MATRIX-ASSOCIATED ACTIN-DEPENDENT REGULATOR OF CHROMATIN SUBFAMILY A-LIKE PROTEIN 1"/>
    <property type="match status" value="1"/>
</dbReference>
<dbReference type="PANTHER" id="PTHR45766">
    <property type="entry name" value="DNA ANNEALING HELICASE AND ENDONUCLEASE ZRANB3 FAMILY MEMBER"/>
    <property type="match status" value="1"/>
</dbReference>
<evidence type="ECO:0000313" key="7">
    <source>
        <dbReference type="EMBL" id="RGK88303.1"/>
    </source>
</evidence>
<dbReference type="SMART" id="SM00487">
    <property type="entry name" value="DEXDc"/>
    <property type="match status" value="1"/>
</dbReference>
<dbReference type="GO" id="GO:0016787">
    <property type="term" value="F:hydrolase activity"/>
    <property type="evidence" value="ECO:0007669"/>
    <property type="project" value="UniProtKB-KW"/>
</dbReference>
<evidence type="ECO:0000256" key="3">
    <source>
        <dbReference type="ARBA" id="ARBA00022806"/>
    </source>
</evidence>
<dbReference type="RefSeq" id="WP_117703201.1">
    <property type="nucleotide sequence ID" value="NZ_CAXTGQ010000012.1"/>
</dbReference>
<feature type="domain" description="Helicase ATP-binding" evidence="5">
    <location>
        <begin position="115"/>
        <end position="285"/>
    </location>
</feature>
<evidence type="ECO:0000259" key="5">
    <source>
        <dbReference type="PROSITE" id="PS51192"/>
    </source>
</evidence>
<dbReference type="Proteomes" id="UP000260874">
    <property type="component" value="Unassembled WGS sequence"/>
</dbReference>
<dbReference type="PROSITE" id="PS51192">
    <property type="entry name" value="HELICASE_ATP_BIND_1"/>
    <property type="match status" value="1"/>
</dbReference>
<evidence type="ECO:0000259" key="6">
    <source>
        <dbReference type="PROSITE" id="PS51194"/>
    </source>
</evidence>
<dbReference type="AlphaFoldDB" id="A0A3E4Q7N5"/>
<dbReference type="EMBL" id="QSRB01000001">
    <property type="protein sequence ID" value="RGK88303.1"/>
    <property type="molecule type" value="Genomic_DNA"/>
</dbReference>
<dbReference type="InterPro" id="IPR049730">
    <property type="entry name" value="SNF2/RAD54-like_C"/>
</dbReference>
<organism evidence="7 8">
    <name type="scientific">Bacteroides uniformis</name>
    <dbReference type="NCBI Taxonomy" id="820"/>
    <lineage>
        <taxon>Bacteria</taxon>
        <taxon>Pseudomonadati</taxon>
        <taxon>Bacteroidota</taxon>
        <taxon>Bacteroidia</taxon>
        <taxon>Bacteroidales</taxon>
        <taxon>Bacteroidaceae</taxon>
        <taxon>Bacteroides</taxon>
    </lineage>
</organism>
<keyword evidence="3 7" id="KW-0347">Helicase</keyword>
<proteinExistence type="predicted"/>
<dbReference type="PROSITE" id="PS51194">
    <property type="entry name" value="HELICASE_CTER"/>
    <property type="match status" value="1"/>
</dbReference>
<feature type="domain" description="Helicase C-terminal" evidence="6">
    <location>
        <begin position="411"/>
        <end position="584"/>
    </location>
</feature>